<dbReference type="InterPro" id="IPR031468">
    <property type="entry name" value="SMP_LBD"/>
</dbReference>
<feature type="compositionally biased region" description="Basic and acidic residues" evidence="6">
    <location>
        <begin position="498"/>
        <end position="508"/>
    </location>
</feature>
<keyword evidence="5" id="KW-0472">Membrane</keyword>
<evidence type="ECO:0000256" key="2">
    <source>
        <dbReference type="ARBA" id="ARBA00022448"/>
    </source>
</evidence>
<keyword evidence="4" id="KW-0446">Lipid-binding</keyword>
<dbReference type="InterPro" id="IPR035892">
    <property type="entry name" value="C2_domain_sf"/>
</dbReference>
<dbReference type="EMBL" id="JBJKTR010000012">
    <property type="protein sequence ID" value="KAL3353168.1"/>
    <property type="molecule type" value="Genomic_DNA"/>
</dbReference>
<keyword evidence="2" id="KW-0813">Transport</keyword>
<dbReference type="PROSITE" id="PS51847">
    <property type="entry name" value="SMP"/>
    <property type="match status" value="1"/>
</dbReference>
<accession>A0ABD2TA29</accession>
<evidence type="ECO:0000256" key="5">
    <source>
        <dbReference type="ARBA" id="ARBA00023136"/>
    </source>
</evidence>
<feature type="compositionally biased region" description="Basic and acidic residues" evidence="6">
    <location>
        <begin position="541"/>
        <end position="555"/>
    </location>
</feature>
<evidence type="ECO:0000256" key="6">
    <source>
        <dbReference type="SAM" id="MobiDB-lite"/>
    </source>
</evidence>
<feature type="compositionally biased region" description="Basic and acidic residues" evidence="6">
    <location>
        <begin position="599"/>
        <end position="618"/>
    </location>
</feature>
<evidence type="ECO:0008006" key="11">
    <source>
        <dbReference type="Google" id="ProtNLM"/>
    </source>
</evidence>
<feature type="domain" description="SMP-LTD" evidence="8">
    <location>
        <begin position="1"/>
        <end position="176"/>
    </location>
</feature>
<dbReference type="SMART" id="SM00239">
    <property type="entry name" value="C2"/>
    <property type="match status" value="1"/>
</dbReference>
<dbReference type="EMBL" id="JBJKTR010000012">
    <property type="protein sequence ID" value="KAL3353167.1"/>
    <property type="molecule type" value="Genomic_DNA"/>
</dbReference>
<proteinExistence type="predicted"/>
<comment type="subcellular location">
    <subcellularLocation>
        <location evidence="1">Membrane</location>
    </subcellularLocation>
</comment>
<dbReference type="AlphaFoldDB" id="A0ABD2TA29"/>
<protein>
    <recommendedName>
        <fullName evidence="11">Integral membrane single C2 domain protein</fullName>
    </recommendedName>
</protein>
<dbReference type="CDD" id="cd00030">
    <property type="entry name" value="C2"/>
    <property type="match status" value="1"/>
</dbReference>
<dbReference type="InterPro" id="IPR000008">
    <property type="entry name" value="C2_dom"/>
</dbReference>
<dbReference type="GO" id="GO:0006869">
    <property type="term" value="P:lipid transport"/>
    <property type="evidence" value="ECO:0007669"/>
    <property type="project" value="UniProtKB-KW"/>
</dbReference>
<dbReference type="GO" id="GO:0008289">
    <property type="term" value="F:lipid binding"/>
    <property type="evidence" value="ECO:0007669"/>
    <property type="project" value="UniProtKB-KW"/>
</dbReference>
<dbReference type="SUPFAM" id="SSF49562">
    <property type="entry name" value="C2 domain (Calcium/lipid-binding domain, CaLB)"/>
    <property type="match status" value="1"/>
</dbReference>
<dbReference type="CDD" id="cd21669">
    <property type="entry name" value="SMP_SF"/>
    <property type="match status" value="1"/>
</dbReference>
<sequence>MENIVSQKILLPIIPWFMQKYKPWTVKDIAVQSLYLGRNPPMFTEMRVLRESTGDDHLVLELGMNFRSADDMSAILAAKLKKRLGFGMVTKLHLLGMHIEGKVLIGVKFLRKWPFLGRMRVCFAEPPYFQMTVKPIFTHGIDVTELPGVAGWLDNLLSVAFEQTLVEPNMLVVDMEKFVSPQQDKSWFSIDAKEPIAHVILEVLEAEDLKPADLNGLSDPYVKGHLGPYRFKTRTQKKTLAPQWQEEFKIPVCSWESPNDMLNIDVRDKDHFSSDETLGDYSINICDYRDGQRHDIWLSLRNVKTGRLRIAITVVEGSEKCTEQSYEQAKRDNKQDSNSDEMDTAEGGFLPTEMDKQSSKVADTYEPINIEGQKETGMWVHHPGSEVPQVWEPRKGKSPVVDGEVLGSDADSMGGSFKLRGGGSTRGDDSDEGSGSKKSNLISRGINKIGSIFHKSQKSEDRSGNLGDPVPSPQANLKAVSATETRVNLIMNDSVETTPRDDSKEAHEGYVQCSSSNKSRVRDKAKNILRHAVSRKSSRKSKGELEPTASERDLSVESDSSSDDFTPSVGSPLGRSVSGRFIASTVIENLNGNTVKSSELVDDKGNLKTSEEVVHDKAMNSASPKVSNL</sequence>
<dbReference type="InterPro" id="IPR052847">
    <property type="entry name" value="Ext_Synaptotagmin/KAHRP-like"/>
</dbReference>
<feature type="region of interest" description="Disordered" evidence="6">
    <location>
        <begin position="592"/>
        <end position="629"/>
    </location>
</feature>
<evidence type="ECO:0000313" key="9">
    <source>
        <dbReference type="EMBL" id="KAL3353167.1"/>
    </source>
</evidence>
<evidence type="ECO:0000313" key="10">
    <source>
        <dbReference type="Proteomes" id="UP001627284"/>
    </source>
</evidence>
<dbReference type="PANTHER" id="PTHR47042">
    <property type="entry name" value="C2 DOMAIN-CONTAINING PROTEIN-LIKE"/>
    <property type="match status" value="1"/>
</dbReference>
<keyword evidence="10" id="KW-1185">Reference proteome</keyword>
<reference evidence="9 10" key="1">
    <citation type="submission" date="2024-05" db="EMBL/GenBank/DDBJ databases">
        <title>De novo assembly of an allotetraploid wild potato.</title>
        <authorList>
            <person name="Hosaka A.J."/>
        </authorList>
    </citation>
    <scope>NUCLEOTIDE SEQUENCE [LARGE SCALE GENOMIC DNA]</scope>
    <source>
        <tissue evidence="9">Young leaves</tissue>
    </source>
</reference>
<dbReference type="Gene3D" id="2.60.40.150">
    <property type="entry name" value="C2 domain"/>
    <property type="match status" value="1"/>
</dbReference>
<organism evidence="9 10">
    <name type="scientific">Solanum stoloniferum</name>
    <dbReference type="NCBI Taxonomy" id="62892"/>
    <lineage>
        <taxon>Eukaryota</taxon>
        <taxon>Viridiplantae</taxon>
        <taxon>Streptophyta</taxon>
        <taxon>Embryophyta</taxon>
        <taxon>Tracheophyta</taxon>
        <taxon>Spermatophyta</taxon>
        <taxon>Magnoliopsida</taxon>
        <taxon>eudicotyledons</taxon>
        <taxon>Gunneridae</taxon>
        <taxon>Pentapetalae</taxon>
        <taxon>asterids</taxon>
        <taxon>lamiids</taxon>
        <taxon>Solanales</taxon>
        <taxon>Solanaceae</taxon>
        <taxon>Solanoideae</taxon>
        <taxon>Solaneae</taxon>
        <taxon>Solanum</taxon>
    </lineage>
</organism>
<feature type="region of interest" description="Disordered" evidence="6">
    <location>
        <begin position="372"/>
        <end position="577"/>
    </location>
</feature>
<feature type="compositionally biased region" description="Basic and acidic residues" evidence="6">
    <location>
        <begin position="321"/>
        <end position="337"/>
    </location>
</feature>
<dbReference type="PANTHER" id="PTHR47042:SF5">
    <property type="entry name" value="C2 DOMAIN-CONTAINING PROTEIN"/>
    <property type="match status" value="1"/>
</dbReference>
<keyword evidence="3" id="KW-0445">Lipid transport</keyword>
<feature type="domain" description="C2" evidence="7">
    <location>
        <begin position="182"/>
        <end position="298"/>
    </location>
</feature>
<comment type="caution">
    <text evidence="9">The sequence shown here is derived from an EMBL/GenBank/DDBJ whole genome shotgun (WGS) entry which is preliminary data.</text>
</comment>
<dbReference type="Pfam" id="PF00168">
    <property type="entry name" value="C2"/>
    <property type="match status" value="1"/>
</dbReference>
<evidence type="ECO:0000259" key="7">
    <source>
        <dbReference type="PROSITE" id="PS50004"/>
    </source>
</evidence>
<feature type="region of interest" description="Disordered" evidence="6">
    <location>
        <begin position="321"/>
        <end position="359"/>
    </location>
</feature>
<feature type="compositionally biased region" description="Basic residues" evidence="6">
    <location>
        <begin position="527"/>
        <end position="540"/>
    </location>
</feature>
<dbReference type="GO" id="GO:0016020">
    <property type="term" value="C:membrane"/>
    <property type="evidence" value="ECO:0007669"/>
    <property type="project" value="UniProtKB-SubCell"/>
</dbReference>
<evidence type="ECO:0000256" key="3">
    <source>
        <dbReference type="ARBA" id="ARBA00023055"/>
    </source>
</evidence>
<evidence type="ECO:0000259" key="8">
    <source>
        <dbReference type="PROSITE" id="PS51847"/>
    </source>
</evidence>
<gene>
    <name evidence="9" type="ORF">AABB24_020922</name>
</gene>
<dbReference type="Proteomes" id="UP001627284">
    <property type="component" value="Unassembled WGS sequence"/>
</dbReference>
<evidence type="ECO:0000256" key="1">
    <source>
        <dbReference type="ARBA" id="ARBA00004370"/>
    </source>
</evidence>
<name>A0ABD2TA29_9SOLN</name>
<evidence type="ECO:0000256" key="4">
    <source>
        <dbReference type="ARBA" id="ARBA00023121"/>
    </source>
</evidence>
<feature type="compositionally biased region" description="Polar residues" evidence="6">
    <location>
        <begin position="620"/>
        <end position="629"/>
    </location>
</feature>
<dbReference type="PROSITE" id="PS50004">
    <property type="entry name" value="C2"/>
    <property type="match status" value="1"/>
</dbReference>